<feature type="compositionally biased region" description="Gly residues" evidence="13">
    <location>
        <begin position="181"/>
        <end position="191"/>
    </location>
</feature>
<keyword evidence="5" id="KW-0677">Repeat</keyword>
<dbReference type="Pfam" id="PF06957">
    <property type="entry name" value="COPI_C"/>
    <property type="match status" value="1"/>
</dbReference>
<evidence type="ECO:0000313" key="17">
    <source>
        <dbReference type="EMBL" id="PFH49352.1"/>
    </source>
</evidence>
<keyword evidence="6 10" id="KW-0931">ER-Golgi transport</keyword>
<dbReference type="EMBL" id="KZ302032">
    <property type="protein sequence ID" value="PFH49352.1"/>
    <property type="molecule type" value="Genomic_DNA"/>
</dbReference>
<feature type="repeat" description="WD" evidence="11">
    <location>
        <begin position="136"/>
        <end position="170"/>
    </location>
</feature>
<keyword evidence="8 10" id="KW-0333">Golgi apparatus</keyword>
<dbReference type="Pfam" id="PF23953">
    <property type="entry name" value="TPR_COPA_B"/>
    <property type="match status" value="1"/>
</dbReference>
<feature type="region of interest" description="Disordered" evidence="13">
    <location>
        <begin position="173"/>
        <end position="192"/>
    </location>
</feature>
<dbReference type="OrthoDB" id="10261470at2759"/>
<comment type="function">
    <text evidence="10">The coatomer is a cytosolic protein complex that binds to dilysine motifs and reversibly associates with Golgi non-clathrin-coated vesicles, which further mediate biosynthetic protein transport from the ER, via the Golgi up to the trans Golgi network.</text>
</comment>
<dbReference type="PANTHER" id="PTHR19876:SF1">
    <property type="entry name" value="COATOMER SUBUNIT ALPHA"/>
    <property type="match status" value="1"/>
</dbReference>
<keyword evidence="12" id="KW-0175">Coiled coil</keyword>
<dbReference type="PANTHER" id="PTHR19876">
    <property type="entry name" value="COATOMER"/>
    <property type="match status" value="1"/>
</dbReference>
<evidence type="ECO:0000259" key="15">
    <source>
        <dbReference type="Pfam" id="PF06957"/>
    </source>
</evidence>
<dbReference type="GO" id="GO:0000139">
    <property type="term" value="C:Golgi membrane"/>
    <property type="evidence" value="ECO:0007669"/>
    <property type="project" value="UniProtKB-SubCell"/>
</dbReference>
<dbReference type="InterPro" id="IPR011047">
    <property type="entry name" value="Quinoprotein_ADH-like_sf"/>
</dbReference>
<dbReference type="Proteomes" id="UP000242287">
    <property type="component" value="Unassembled WGS sequence"/>
</dbReference>
<dbReference type="Gene3D" id="2.130.10.10">
    <property type="entry name" value="YVTN repeat-like/Quinoprotein amine dehydrogenase"/>
    <property type="match status" value="1"/>
</dbReference>
<dbReference type="FunFam" id="1.25.40.470:FF:000002">
    <property type="entry name" value="Coatomer subunit alpha"/>
    <property type="match status" value="1"/>
</dbReference>
<keyword evidence="9 10" id="KW-0472">Membrane</keyword>
<sequence>MAVMLTKFESKSNRVKGLAFHPTQPLLAAALHNGSVQLWNYRMGVLVDRFEEHEGPVRGVAIHPSRALLVTGGDDYKIKVWDIRPQNRRCLFTLHGHLDYVRTVQFHHEMPWILSASDDQTIRIWNSTSRNCIAILTGHSHYVMSAQFHPTQDLVVSASMDQTVRVWDISGLRKGSPNAGGPSGMGGGNSGPGNFETFDSFTTVKYVLEGHDRGVNFATFHPTLPLIISAADDRLIKLWRMSENRAYEVDSYRGHFNNVSSSLFHPKHELVVSCGEDKTVRVWDLGKRTVIQTFRRENDRFWVLAAHPNLNLFAAGHDSGLIVFKLERERPAFSVHQDTLYYVRDKYVRAFDFASGSDIGLLSVRKFGSPYMPPRTLSFNPAERAVLLTISSDNGLYELTMLPQQAQGELKDSSVDGKKGNGQSAIFVARNRSAVLNKTNQLIEVRDLSNTTVKTINAPVQTNEIFYGGTACLILSSPTSVVLYDIQQQKTIAEINSPPVKYVVWSADGQLVALMSKHTITVANRTFSQHSLIHETIRIKSGAWDDSGVFIYSTLNHVKYCLSQGDHGVICTLDNPVYLTRVKGRTIHCLDRSARPRTITFDPTEYRFKLALLRNNYEEMLYIIKTSTLMGQSIIAYLQQKGFPEIALHFVQDANTRFELALECGNLEVAMETAKAIDRPECWEKLAQQALKQGNHKVVEKAYQMTKNFDKLSFLYLATGSTDKLSKMQKIADARGDPMSRFHNALYAGDIEGRIAVLRDVGLYPLAYLTAKANELEELAAEILEAANLTEADIDDIPNIGRSTLKPPPIVTSTTNLNWPVAPTKENFFDKALVDGTLEGIEPSAYTNGDAGAGAASSALDAWAREEEIHEELINTEEGGWDLDADGGDFQSALDEEEHEVVDDELGAGASPGVSETDLWVRNSPLAVDHVAAGSFETAMQLLNRQFGVVNFALLKPLFLSIYRSSHVYISPVASLPPLQVHVRRNPSESAPSRVLPVAARTLQSIRAELTEGYRFVSGNKLSEAQETFRSVLHSLLLVVLSSDEEAKLWRDTVTTAREYLLGVSIELERRRVAEAEPDNTKRNLELAAYFTHCQLQPPHLQIALRSAIGAFSKANNQAHAARFARRLLDLNPDPKIAAQARQRIAAGDRNPRNAVDISYDEHTAFEVCAVSYTPIYKGSPSVRCPYADSVYLPQYQGMLDPLTQLTEIGAAASGLPAAW</sequence>
<dbReference type="CDD" id="cd00200">
    <property type="entry name" value="WD40"/>
    <property type="match status" value="1"/>
</dbReference>
<evidence type="ECO:0000256" key="5">
    <source>
        <dbReference type="ARBA" id="ARBA00022737"/>
    </source>
</evidence>
<dbReference type="PROSITE" id="PS50082">
    <property type="entry name" value="WD_REPEATS_2"/>
    <property type="match status" value="6"/>
</dbReference>
<dbReference type="GO" id="GO:0006888">
    <property type="term" value="P:endoplasmic reticulum to Golgi vesicle-mediated transport"/>
    <property type="evidence" value="ECO:0007669"/>
    <property type="project" value="InterPro"/>
</dbReference>
<dbReference type="PROSITE" id="PS00678">
    <property type="entry name" value="WD_REPEATS_1"/>
    <property type="match status" value="3"/>
</dbReference>
<reference evidence="17 18" key="1">
    <citation type="submission" date="2014-02" db="EMBL/GenBank/DDBJ databases">
        <title>Transposable element dynamics among asymbiotic and ectomycorrhizal Amanita fungi.</title>
        <authorList>
            <consortium name="DOE Joint Genome Institute"/>
            <person name="Hess J."/>
            <person name="Skrede I."/>
            <person name="Wolfe B."/>
            <person name="LaButti K."/>
            <person name="Ohm R.A."/>
            <person name="Grigoriev I.V."/>
            <person name="Pringle A."/>
        </authorList>
    </citation>
    <scope>NUCLEOTIDE SEQUENCE [LARGE SCALE GENOMIC DNA]</scope>
    <source>
        <strain evidence="17 18">SKay4041</strain>
    </source>
</reference>
<dbReference type="InterPro" id="IPR016391">
    <property type="entry name" value="Coatomer_asu"/>
</dbReference>
<evidence type="ECO:0000256" key="13">
    <source>
        <dbReference type="SAM" id="MobiDB-lite"/>
    </source>
</evidence>
<evidence type="ECO:0000256" key="3">
    <source>
        <dbReference type="ARBA" id="ARBA00022490"/>
    </source>
</evidence>
<dbReference type="Pfam" id="PF04053">
    <property type="entry name" value="B-prop_COPA_B_2nd"/>
    <property type="match status" value="1"/>
</dbReference>
<feature type="repeat" description="WD" evidence="11">
    <location>
        <begin position="252"/>
        <end position="293"/>
    </location>
</feature>
<dbReference type="InterPro" id="IPR006692">
    <property type="entry name" value="Beta-prop_COPA/B_2nd"/>
</dbReference>
<dbReference type="AlphaFoldDB" id="A0A2A9NNV7"/>
<proteinExistence type="predicted"/>
<dbReference type="PIRSF" id="PIRSF003354">
    <property type="entry name" value="Coatomer_alpha_subunit"/>
    <property type="match status" value="1"/>
</dbReference>
<keyword evidence="3 10" id="KW-0963">Cytoplasm</keyword>
<keyword evidence="2 10" id="KW-0813">Transport</keyword>
<gene>
    <name evidence="17" type="ORF">AMATHDRAFT_63422</name>
</gene>
<evidence type="ECO:0000256" key="9">
    <source>
        <dbReference type="ARBA" id="ARBA00023136"/>
    </source>
</evidence>
<evidence type="ECO:0000259" key="16">
    <source>
        <dbReference type="Pfam" id="PF23953"/>
    </source>
</evidence>
<dbReference type="SUPFAM" id="SSF50969">
    <property type="entry name" value="YVTN repeat-like/Quinoprotein amine dehydrogenase"/>
    <property type="match status" value="1"/>
</dbReference>
<dbReference type="Pfam" id="PF00400">
    <property type="entry name" value="WD40"/>
    <property type="match status" value="6"/>
</dbReference>
<dbReference type="CDD" id="cd22948">
    <property type="entry name" value="Coatomer_WDAD_alpha"/>
    <property type="match status" value="1"/>
</dbReference>
<dbReference type="GO" id="GO:0030126">
    <property type="term" value="C:COPI vesicle coat"/>
    <property type="evidence" value="ECO:0007669"/>
    <property type="project" value="UniProtKB-UniRule"/>
</dbReference>
<dbReference type="InterPro" id="IPR020472">
    <property type="entry name" value="WD40_PAC1"/>
</dbReference>
<dbReference type="FunFam" id="2.130.10.10:FF:000010">
    <property type="entry name" value="Coatomer subunit alpha"/>
    <property type="match status" value="1"/>
</dbReference>
<dbReference type="PRINTS" id="PR00320">
    <property type="entry name" value="GPROTEINBRPT"/>
</dbReference>
<evidence type="ECO:0000256" key="4">
    <source>
        <dbReference type="ARBA" id="ARBA00022574"/>
    </source>
</evidence>
<feature type="domain" description="COPA/B TPR" evidence="16">
    <location>
        <begin position="614"/>
        <end position="774"/>
    </location>
</feature>
<feature type="repeat" description="WD" evidence="11">
    <location>
        <begin position="50"/>
        <end position="84"/>
    </location>
</feature>
<dbReference type="InterPro" id="IPR019775">
    <property type="entry name" value="WD40_repeat_CS"/>
</dbReference>
<dbReference type="SUPFAM" id="SSF50978">
    <property type="entry name" value="WD40 repeat-like"/>
    <property type="match status" value="1"/>
</dbReference>
<evidence type="ECO:0000256" key="2">
    <source>
        <dbReference type="ARBA" id="ARBA00022448"/>
    </source>
</evidence>
<name>A0A2A9NNV7_9AGAR</name>
<accession>A0A2A9NNV7</accession>
<dbReference type="InterPro" id="IPR036322">
    <property type="entry name" value="WD40_repeat_dom_sf"/>
</dbReference>
<dbReference type="SMART" id="SM00320">
    <property type="entry name" value="WD40"/>
    <property type="match status" value="7"/>
</dbReference>
<evidence type="ECO:0000256" key="7">
    <source>
        <dbReference type="ARBA" id="ARBA00022927"/>
    </source>
</evidence>
<feature type="domain" description="COPA/B second beta-propeller" evidence="14">
    <location>
        <begin position="346"/>
        <end position="591"/>
    </location>
</feature>
<evidence type="ECO:0000259" key="14">
    <source>
        <dbReference type="Pfam" id="PF04053"/>
    </source>
</evidence>
<evidence type="ECO:0000256" key="12">
    <source>
        <dbReference type="SAM" id="Coils"/>
    </source>
</evidence>
<evidence type="ECO:0000256" key="1">
    <source>
        <dbReference type="ARBA" id="ARBA00004255"/>
    </source>
</evidence>
<dbReference type="InterPro" id="IPR056176">
    <property type="entry name" value="TPR_COPA_B"/>
</dbReference>
<dbReference type="SUPFAM" id="SSF50998">
    <property type="entry name" value="Quinoprotein alcohol dehydrogenase-like"/>
    <property type="match status" value="1"/>
</dbReference>
<comment type="subcellular location">
    <subcellularLocation>
        <location evidence="10">Cytoplasm</location>
    </subcellularLocation>
    <subcellularLocation>
        <location evidence="1 10">Golgi apparatus membrane</location>
        <topology evidence="1 10">Peripheral membrane protein</topology>
        <orientation evidence="1">Cytoplasmic side</orientation>
    </subcellularLocation>
</comment>
<protein>
    <recommendedName>
        <fullName evidence="10">Coatomer subunit alpha</fullName>
    </recommendedName>
</protein>
<dbReference type="InterPro" id="IPR015943">
    <property type="entry name" value="WD40/YVTN_repeat-like_dom_sf"/>
</dbReference>
<dbReference type="GO" id="GO:0005198">
    <property type="term" value="F:structural molecule activity"/>
    <property type="evidence" value="ECO:0007669"/>
    <property type="project" value="InterPro"/>
</dbReference>
<dbReference type="Gene3D" id="1.25.40.470">
    <property type="match status" value="1"/>
</dbReference>
<dbReference type="GO" id="GO:0006886">
    <property type="term" value="P:intracellular protein transport"/>
    <property type="evidence" value="ECO:0007669"/>
    <property type="project" value="UniProtKB-UniRule"/>
</dbReference>
<organism evidence="17 18">
    <name type="scientific">Amanita thiersii Skay4041</name>
    <dbReference type="NCBI Taxonomy" id="703135"/>
    <lineage>
        <taxon>Eukaryota</taxon>
        <taxon>Fungi</taxon>
        <taxon>Dikarya</taxon>
        <taxon>Basidiomycota</taxon>
        <taxon>Agaricomycotina</taxon>
        <taxon>Agaricomycetes</taxon>
        <taxon>Agaricomycetidae</taxon>
        <taxon>Agaricales</taxon>
        <taxon>Pluteineae</taxon>
        <taxon>Amanitaceae</taxon>
        <taxon>Amanita</taxon>
    </lineage>
</organism>
<dbReference type="InterPro" id="IPR047312">
    <property type="entry name" value="Coatomer_alpha_WD-assoc_reg"/>
</dbReference>
<feature type="repeat" description="WD" evidence="11">
    <location>
        <begin position="208"/>
        <end position="249"/>
    </location>
</feature>
<evidence type="ECO:0000313" key="18">
    <source>
        <dbReference type="Proteomes" id="UP000242287"/>
    </source>
</evidence>
<dbReference type="InterPro" id="IPR001680">
    <property type="entry name" value="WD40_rpt"/>
</dbReference>
<evidence type="ECO:0000256" key="6">
    <source>
        <dbReference type="ARBA" id="ARBA00022892"/>
    </source>
</evidence>
<comment type="subunit">
    <text evidence="10">Oligomeric complex that consists of at least the alpha, beta, beta', gamma, delta, epsilon and zeta subunits.</text>
</comment>
<dbReference type="InterPro" id="IPR011044">
    <property type="entry name" value="Quino_amine_DH_bsu"/>
</dbReference>
<keyword evidence="18" id="KW-1185">Reference proteome</keyword>
<keyword evidence="4 11" id="KW-0853">WD repeat</keyword>
<dbReference type="InterPro" id="IPR050844">
    <property type="entry name" value="Coatomer_complex_subunit"/>
</dbReference>
<evidence type="ECO:0000256" key="11">
    <source>
        <dbReference type="PROSITE-ProRule" id="PRU00221"/>
    </source>
</evidence>
<dbReference type="GO" id="GO:0006890">
    <property type="term" value="P:retrograde vesicle-mediated transport, Golgi to endoplasmic reticulum"/>
    <property type="evidence" value="ECO:0007669"/>
    <property type="project" value="TreeGrafter"/>
</dbReference>
<dbReference type="PROSITE" id="PS50294">
    <property type="entry name" value="WD_REPEATS_REGION"/>
    <property type="match status" value="5"/>
</dbReference>
<evidence type="ECO:0000256" key="8">
    <source>
        <dbReference type="ARBA" id="ARBA00023034"/>
    </source>
</evidence>
<dbReference type="InterPro" id="IPR010714">
    <property type="entry name" value="Coatomer_asu_C"/>
</dbReference>
<feature type="coiled-coil region" evidence="12">
    <location>
        <begin position="766"/>
        <end position="793"/>
    </location>
</feature>
<keyword evidence="7 10" id="KW-0653">Protein transport</keyword>
<feature type="repeat" description="WD" evidence="11">
    <location>
        <begin position="8"/>
        <end position="49"/>
    </location>
</feature>
<evidence type="ECO:0000256" key="10">
    <source>
        <dbReference type="PIRNR" id="PIRNR003354"/>
    </source>
</evidence>
<dbReference type="GO" id="GO:0006891">
    <property type="term" value="P:intra-Golgi vesicle-mediated transport"/>
    <property type="evidence" value="ECO:0007669"/>
    <property type="project" value="TreeGrafter"/>
</dbReference>
<feature type="repeat" description="WD" evidence="11">
    <location>
        <begin position="94"/>
        <end position="135"/>
    </location>
</feature>
<feature type="domain" description="Coatomer alpha subunit C-terminal" evidence="15">
    <location>
        <begin position="863"/>
        <end position="1216"/>
    </location>
</feature>
<dbReference type="STRING" id="703135.A0A2A9NNV7"/>